<organism evidence="10 11">
    <name type="scientific">Lamprobacter modestohalophilus</name>
    <dbReference type="NCBI Taxonomy" id="1064514"/>
    <lineage>
        <taxon>Bacteria</taxon>
        <taxon>Pseudomonadati</taxon>
        <taxon>Pseudomonadota</taxon>
        <taxon>Gammaproteobacteria</taxon>
        <taxon>Chromatiales</taxon>
        <taxon>Chromatiaceae</taxon>
        <taxon>Lamprobacter</taxon>
    </lineage>
</organism>
<comment type="miscellaneous">
    <text evidence="7">This function is generally fulfilled by the C-terminal part of HisG, which is missing in some bacteria such as this one.</text>
</comment>
<dbReference type="PIRSF" id="PIRSF001549">
    <property type="entry name" value="His-tRNA_synth"/>
    <property type="match status" value="1"/>
</dbReference>
<comment type="caution">
    <text evidence="10">The sequence shown here is derived from an EMBL/GenBank/DDBJ whole genome shotgun (WGS) entry which is preliminary data.</text>
</comment>
<keyword evidence="7" id="KW-0028">Amino-acid biosynthesis</keyword>
<dbReference type="Proteomes" id="UP001138768">
    <property type="component" value="Unassembled WGS sequence"/>
</dbReference>
<evidence type="ECO:0000256" key="5">
    <source>
        <dbReference type="ARBA" id="ARBA00022490"/>
    </source>
</evidence>
<reference evidence="10 11" key="1">
    <citation type="journal article" date="2020" name="Microorganisms">
        <title>Osmotic Adaptation and Compatible Solute Biosynthesis of Phototrophic Bacteria as Revealed from Genome Analyses.</title>
        <authorList>
            <person name="Imhoff J.F."/>
            <person name="Rahn T."/>
            <person name="Kunzel S."/>
            <person name="Keller A."/>
            <person name="Neulinger S.C."/>
        </authorList>
    </citation>
    <scope>NUCLEOTIDE SEQUENCE [LARGE SCALE GENOMIC DNA]</scope>
    <source>
        <strain evidence="10 11">DSM 25653</strain>
    </source>
</reference>
<evidence type="ECO:0000256" key="1">
    <source>
        <dbReference type="ARBA" id="ARBA00004496"/>
    </source>
</evidence>
<dbReference type="InterPro" id="IPR004517">
    <property type="entry name" value="HisZ"/>
</dbReference>
<dbReference type="PANTHER" id="PTHR11476">
    <property type="entry name" value="HISTIDYL-TRNA SYNTHETASE"/>
    <property type="match status" value="1"/>
</dbReference>
<keyword evidence="10" id="KW-0808">Transferase</keyword>
<evidence type="ECO:0000256" key="7">
    <source>
        <dbReference type="HAMAP-Rule" id="MF_00125"/>
    </source>
</evidence>
<dbReference type="EMBL" id="NRRY01000005">
    <property type="protein sequence ID" value="MBK1617861.1"/>
    <property type="molecule type" value="Genomic_DNA"/>
</dbReference>
<evidence type="ECO:0000256" key="8">
    <source>
        <dbReference type="PIRSR" id="PIRSR001549-1"/>
    </source>
</evidence>
<comment type="pathway">
    <text evidence="2 7">Amino-acid biosynthesis; L-histidine biosynthesis; L-histidine from 5-phospho-alpha-D-ribose 1-diphosphate: step 1/9.</text>
</comment>
<keyword evidence="10" id="KW-0328">Glycosyltransferase</keyword>
<evidence type="ECO:0000313" key="10">
    <source>
        <dbReference type="EMBL" id="MBK1617861.1"/>
    </source>
</evidence>
<comment type="similarity">
    <text evidence="3 7">Belongs to the class-II aminoacyl-tRNA synthetase family. HisZ subfamily.</text>
</comment>
<dbReference type="GO" id="GO:0005737">
    <property type="term" value="C:cytoplasm"/>
    <property type="evidence" value="ECO:0007669"/>
    <property type="project" value="UniProtKB-SubCell"/>
</dbReference>
<dbReference type="GO" id="GO:0000105">
    <property type="term" value="P:L-histidine biosynthetic process"/>
    <property type="evidence" value="ECO:0007669"/>
    <property type="project" value="UniProtKB-UniRule"/>
</dbReference>
<dbReference type="InterPro" id="IPR004516">
    <property type="entry name" value="HisRS/HisZ"/>
</dbReference>
<dbReference type="NCBIfam" id="TIGR00443">
    <property type="entry name" value="hisZ_biosyn_reg"/>
    <property type="match status" value="1"/>
</dbReference>
<keyword evidence="11" id="KW-1185">Reference proteome</keyword>
<feature type="binding site" evidence="8">
    <location>
        <begin position="82"/>
        <end position="84"/>
    </location>
    <ligand>
        <name>L-histidine</name>
        <dbReference type="ChEBI" id="CHEBI:57595"/>
    </ligand>
</feature>
<keyword evidence="5 7" id="KW-0963">Cytoplasm</keyword>
<dbReference type="InterPro" id="IPR041715">
    <property type="entry name" value="HisRS-like_core"/>
</dbReference>
<evidence type="ECO:0000259" key="9">
    <source>
        <dbReference type="Pfam" id="PF13393"/>
    </source>
</evidence>
<evidence type="ECO:0000256" key="3">
    <source>
        <dbReference type="ARBA" id="ARBA00005539"/>
    </source>
</evidence>
<dbReference type="PANTHER" id="PTHR11476:SF7">
    <property type="entry name" value="HISTIDINE--TRNA LIGASE"/>
    <property type="match status" value="1"/>
</dbReference>
<comment type="subunit">
    <text evidence="7">Heteromultimer composed of HisG and HisZ subunits.</text>
</comment>
<sequence length="397" mass="43709">MNDERWLLPTGIEEVLPARAAELERLRRCLLDLFRSWGYELVIPPFIDYLESLLTGTGRDLDLQTFKLTDQLSGRLLGVRADMTPQVARIDAHHLRREIPTRLCYLGTILHTRTDGFAGTRSPLQIGAEIYGHDGPESDVEVLRLLVRTLETAGIESPYLDLGHVGVYRGLIQQAGLSRADELRLFDALQRKASAEIDAIITETGVAGPVGTMLLSLVELNGEDALSRASTMLRAADPQVLGALDRLQRVADELRRWLPDLPVHFDLAELRGYTYKTGVVFAAFAPGWGLEIARGGRYDDIGRVFGRARPAVGFSSDLKGLIALSAQAAAAEVAPAAVMAPWDADPELQPIVERLRAEGRQVLYELPDQRGVPSDYNCCERLAKIDGVWQLVPDVAA</sequence>
<gene>
    <name evidence="7" type="primary">hisZ</name>
    <name evidence="10" type="ORF">CKO42_05195</name>
</gene>
<dbReference type="NCBIfam" id="NF009086">
    <property type="entry name" value="PRK12421.1"/>
    <property type="match status" value="1"/>
</dbReference>
<dbReference type="SUPFAM" id="SSF55681">
    <property type="entry name" value="Class II aaRS and biotin synthetases"/>
    <property type="match status" value="1"/>
</dbReference>
<evidence type="ECO:0000256" key="6">
    <source>
        <dbReference type="ARBA" id="ARBA00025246"/>
    </source>
</evidence>
<dbReference type="CDD" id="cd00773">
    <property type="entry name" value="HisRS-like_core"/>
    <property type="match status" value="1"/>
</dbReference>
<feature type="binding site" evidence="8">
    <location>
        <position position="129"/>
    </location>
    <ligand>
        <name>L-histidine</name>
        <dbReference type="ChEBI" id="CHEBI:57595"/>
    </ligand>
</feature>
<dbReference type="GO" id="GO:0016757">
    <property type="term" value="F:glycosyltransferase activity"/>
    <property type="evidence" value="ECO:0007669"/>
    <property type="project" value="UniProtKB-KW"/>
</dbReference>
<proteinExistence type="inferred from homology"/>
<feature type="binding site" evidence="8">
    <location>
        <position position="125"/>
    </location>
    <ligand>
        <name>L-histidine</name>
        <dbReference type="ChEBI" id="CHEBI:57595"/>
    </ligand>
</feature>
<evidence type="ECO:0000256" key="4">
    <source>
        <dbReference type="ARBA" id="ARBA00020397"/>
    </source>
</evidence>
<dbReference type="AlphaFoldDB" id="A0A9X0W6U2"/>
<dbReference type="Gene3D" id="3.30.930.10">
    <property type="entry name" value="Bira Bifunctional Protein, Domain 2"/>
    <property type="match status" value="1"/>
</dbReference>
<dbReference type="NCBIfam" id="NF008935">
    <property type="entry name" value="PRK12292.1-1"/>
    <property type="match status" value="1"/>
</dbReference>
<dbReference type="Pfam" id="PF13393">
    <property type="entry name" value="tRNA-synt_His"/>
    <property type="match status" value="1"/>
</dbReference>
<comment type="subcellular location">
    <subcellularLocation>
        <location evidence="1 7">Cytoplasm</location>
    </subcellularLocation>
</comment>
<dbReference type="InterPro" id="IPR045864">
    <property type="entry name" value="aa-tRNA-synth_II/BPL/LPL"/>
</dbReference>
<evidence type="ECO:0000313" key="11">
    <source>
        <dbReference type="Proteomes" id="UP001138768"/>
    </source>
</evidence>
<comment type="function">
    <text evidence="6 7">Required for the first step of histidine biosynthesis. May allow the feedback regulation of ATP phosphoribosyltransferase activity by histidine.</text>
</comment>
<name>A0A9X0W6U2_9GAMM</name>
<protein>
    <recommendedName>
        <fullName evidence="4 7">ATP phosphoribosyltransferase regulatory subunit</fullName>
    </recommendedName>
</protein>
<evidence type="ECO:0000256" key="2">
    <source>
        <dbReference type="ARBA" id="ARBA00004667"/>
    </source>
</evidence>
<feature type="domain" description="Class II Histidinyl-tRNA synthetase (HisRS)-like catalytic core" evidence="9">
    <location>
        <begin position="11"/>
        <end position="321"/>
    </location>
</feature>
<accession>A0A9X0W6U2</accession>
<feature type="binding site" evidence="8">
    <location>
        <position position="271"/>
    </location>
    <ligand>
        <name>L-histidine</name>
        <dbReference type="ChEBI" id="CHEBI:57595"/>
    </ligand>
</feature>
<dbReference type="HAMAP" id="MF_00125">
    <property type="entry name" value="HisZ"/>
    <property type="match status" value="1"/>
</dbReference>
<keyword evidence="7" id="KW-0368">Histidine biosynthesis</keyword>